<dbReference type="Pfam" id="PF13557">
    <property type="entry name" value="Phenol_MetA_deg"/>
    <property type="match status" value="1"/>
</dbReference>
<feature type="signal peptide" evidence="1">
    <location>
        <begin position="1"/>
        <end position="19"/>
    </location>
</feature>
<dbReference type="AlphaFoldDB" id="A0A930XTS7"/>
<proteinExistence type="predicted"/>
<dbReference type="EMBL" id="JADHEC010000006">
    <property type="protein sequence ID" value="MBF2707805.1"/>
    <property type="molecule type" value="Genomic_DNA"/>
</dbReference>
<evidence type="ECO:0000313" key="2">
    <source>
        <dbReference type="EMBL" id="MBF2707805.1"/>
    </source>
</evidence>
<dbReference type="InterPro" id="IPR025737">
    <property type="entry name" value="FApF"/>
</dbReference>
<accession>A0A930XTS7</accession>
<evidence type="ECO:0000313" key="3">
    <source>
        <dbReference type="Proteomes" id="UP000646211"/>
    </source>
</evidence>
<keyword evidence="3" id="KW-1185">Reference proteome</keyword>
<feature type="chain" id="PRO_5036866100" evidence="1">
    <location>
        <begin position="20"/>
        <end position="306"/>
    </location>
</feature>
<sequence length="306" mass="33810">MKKILLLIVLLYSTAQVYSQCACCAASGASASSNDFNNGIFTLPKNQWVLESNADYRTIKKGDAPEDEEKLLKNMFISSLGIRYGITDKITISALVPYVFLHTNYGNDNGLGDLDLMATYNLYSKNGYGFAVQAGVELPTGIQKDSNFDNTAVIVGSGSYDPMVGILFSKHWDKMTLIGNALYKYTTNGFQGNYYGSIAIQNLALSYKIKAGGRLLAMDEKGEKDMSNFGWNLFGGYYGEWLDKIKEDGIVDENSGYYLGFANLGTTISYKKWSFPLTISAPIINKMNGLQNDTGYRFRIGIIKSL</sequence>
<reference evidence="2" key="1">
    <citation type="submission" date="2020-11" db="EMBL/GenBank/DDBJ databases">
        <title>Genome of Flavobacterium soyangense.</title>
        <authorList>
            <person name="Liu Q."/>
            <person name="Xin Y.-H."/>
        </authorList>
    </citation>
    <scope>NUCLEOTIDE SEQUENCE</scope>
    <source>
        <strain evidence="2">CGMCC 1.13493</strain>
    </source>
</reference>
<keyword evidence="1" id="KW-0732">Signal</keyword>
<organism evidence="2 3">
    <name type="scientific">Flavobacterium soyangense</name>
    <dbReference type="NCBI Taxonomy" id="2023265"/>
    <lineage>
        <taxon>Bacteria</taxon>
        <taxon>Pseudomonadati</taxon>
        <taxon>Bacteroidota</taxon>
        <taxon>Flavobacteriia</taxon>
        <taxon>Flavobacteriales</taxon>
        <taxon>Flavobacteriaceae</taxon>
        <taxon>Flavobacterium</taxon>
    </lineage>
</organism>
<dbReference type="Proteomes" id="UP000646211">
    <property type="component" value="Unassembled WGS sequence"/>
</dbReference>
<dbReference type="RefSeq" id="WP_194311070.1">
    <property type="nucleotide sequence ID" value="NZ_JADHEC010000006.1"/>
</dbReference>
<comment type="caution">
    <text evidence="2">The sequence shown here is derived from an EMBL/GenBank/DDBJ whole genome shotgun (WGS) entry which is preliminary data.</text>
</comment>
<gene>
    <name evidence="2" type="ORF">IR213_04255</name>
</gene>
<name>A0A930XTS7_9FLAO</name>
<evidence type="ECO:0000256" key="1">
    <source>
        <dbReference type="SAM" id="SignalP"/>
    </source>
</evidence>
<protein>
    <submittedName>
        <fullName evidence="2">Transporter</fullName>
    </submittedName>
</protein>